<dbReference type="InterPro" id="IPR001841">
    <property type="entry name" value="Znf_RING"/>
</dbReference>
<feature type="region of interest" description="Disordered" evidence="15">
    <location>
        <begin position="809"/>
        <end position="829"/>
    </location>
</feature>
<keyword evidence="10" id="KW-0833">Ubl conjugation pathway</keyword>
<evidence type="ECO:0000313" key="18">
    <source>
        <dbReference type="EMBL" id="KAK7097516.1"/>
    </source>
</evidence>
<evidence type="ECO:0000259" key="17">
    <source>
        <dbReference type="PROSITE" id="PS50089"/>
    </source>
</evidence>
<feature type="compositionally biased region" description="Polar residues" evidence="15">
    <location>
        <begin position="569"/>
        <end position="579"/>
    </location>
</feature>
<dbReference type="Pfam" id="PF00097">
    <property type="entry name" value="zf-C3HC4"/>
    <property type="match status" value="1"/>
</dbReference>
<evidence type="ECO:0000256" key="14">
    <source>
        <dbReference type="PROSITE-ProRule" id="PRU00192"/>
    </source>
</evidence>
<feature type="compositionally biased region" description="Polar residues" evidence="15">
    <location>
        <begin position="727"/>
        <end position="743"/>
    </location>
</feature>
<feature type="domain" description="SH3" evidence="16">
    <location>
        <begin position="173"/>
        <end position="235"/>
    </location>
</feature>
<evidence type="ECO:0000256" key="15">
    <source>
        <dbReference type="SAM" id="MobiDB-lite"/>
    </source>
</evidence>
<evidence type="ECO:0000313" key="19">
    <source>
        <dbReference type="Proteomes" id="UP001374579"/>
    </source>
</evidence>
<feature type="domain" description="RING-type" evidence="17">
    <location>
        <begin position="12"/>
        <end position="53"/>
    </location>
</feature>
<reference evidence="18 19" key="1">
    <citation type="submission" date="2024-02" db="EMBL/GenBank/DDBJ databases">
        <title>Chromosome-scale genome assembly of the rough periwinkle Littorina saxatilis.</title>
        <authorList>
            <person name="De Jode A."/>
            <person name="Faria R."/>
            <person name="Formenti G."/>
            <person name="Sims Y."/>
            <person name="Smith T.P."/>
            <person name="Tracey A."/>
            <person name="Wood J.M.D."/>
            <person name="Zagrodzka Z.B."/>
            <person name="Johannesson K."/>
            <person name="Butlin R.K."/>
            <person name="Leder E.H."/>
        </authorList>
    </citation>
    <scope>NUCLEOTIDE SEQUENCE [LARGE SCALE GENOMIC DNA]</scope>
    <source>
        <strain evidence="18">Snail1</strain>
        <tissue evidence="18">Muscle</tissue>
    </source>
</reference>
<dbReference type="Proteomes" id="UP001374579">
    <property type="component" value="Unassembled WGS sequence"/>
</dbReference>
<dbReference type="AlphaFoldDB" id="A0AAN9G6W1"/>
<keyword evidence="19" id="KW-1185">Reference proteome</keyword>
<dbReference type="InterPro" id="IPR001452">
    <property type="entry name" value="SH3_domain"/>
</dbReference>
<feature type="compositionally biased region" description="Basic and acidic residues" evidence="15">
    <location>
        <begin position="92"/>
        <end position="102"/>
    </location>
</feature>
<feature type="compositionally biased region" description="Low complexity" evidence="15">
    <location>
        <begin position="611"/>
        <end position="632"/>
    </location>
</feature>
<dbReference type="InterPro" id="IPR050384">
    <property type="entry name" value="Endophilin_SH3RF"/>
</dbReference>
<dbReference type="Pfam" id="PF00018">
    <property type="entry name" value="SH3_1"/>
    <property type="match status" value="2"/>
</dbReference>
<feature type="compositionally biased region" description="Basic residues" evidence="15">
    <location>
        <begin position="492"/>
        <end position="506"/>
    </location>
</feature>
<feature type="compositionally biased region" description="Low complexity" evidence="15">
    <location>
        <begin position="580"/>
        <end position="593"/>
    </location>
</feature>
<evidence type="ECO:0000256" key="8">
    <source>
        <dbReference type="ARBA" id="ARBA00022737"/>
    </source>
</evidence>
<keyword evidence="9 13" id="KW-0863">Zinc-finger</keyword>
<feature type="domain" description="SH3" evidence="16">
    <location>
        <begin position="409"/>
        <end position="470"/>
    </location>
</feature>
<dbReference type="PROSITE" id="PS50002">
    <property type="entry name" value="SH3"/>
    <property type="match status" value="4"/>
</dbReference>
<accession>A0AAN9G6W1</accession>
<dbReference type="CDD" id="cd16750">
    <property type="entry name" value="RING-HC_SH3RF3"/>
    <property type="match status" value="1"/>
</dbReference>
<dbReference type="PRINTS" id="PR00452">
    <property type="entry name" value="SH3DOMAIN"/>
</dbReference>
<dbReference type="PROSITE" id="PS50089">
    <property type="entry name" value="ZF_RING_2"/>
    <property type="match status" value="1"/>
</dbReference>
<dbReference type="GO" id="GO:0061630">
    <property type="term" value="F:ubiquitin protein ligase activity"/>
    <property type="evidence" value="ECO:0007669"/>
    <property type="project" value="UniProtKB-EC"/>
</dbReference>
<feature type="compositionally biased region" description="Basic and acidic residues" evidence="15">
    <location>
        <begin position="679"/>
        <end position="694"/>
    </location>
</feature>
<evidence type="ECO:0000256" key="5">
    <source>
        <dbReference type="ARBA" id="ARBA00022443"/>
    </source>
</evidence>
<dbReference type="Gene3D" id="3.30.40.10">
    <property type="entry name" value="Zinc/RING finger domain, C3HC4 (zinc finger)"/>
    <property type="match status" value="1"/>
</dbReference>
<dbReference type="PANTHER" id="PTHR14167">
    <property type="entry name" value="SH3 DOMAIN-CONTAINING"/>
    <property type="match status" value="1"/>
</dbReference>
<evidence type="ECO:0000256" key="4">
    <source>
        <dbReference type="ARBA" id="ARBA00012483"/>
    </source>
</evidence>
<evidence type="ECO:0000256" key="7">
    <source>
        <dbReference type="ARBA" id="ARBA00022723"/>
    </source>
</evidence>
<keyword evidence="5 14" id="KW-0728">SH3 domain</keyword>
<dbReference type="PROSITE" id="PS00518">
    <property type="entry name" value="ZF_RING_1"/>
    <property type="match status" value="1"/>
</dbReference>
<comment type="catalytic activity">
    <reaction evidence="1">
        <text>S-ubiquitinyl-[E2 ubiquitin-conjugating enzyme]-L-cysteine + [acceptor protein]-L-lysine = [E2 ubiquitin-conjugating enzyme]-L-cysteine + N(6)-ubiquitinyl-[acceptor protein]-L-lysine.</text>
        <dbReference type="EC" id="2.3.2.27"/>
    </reaction>
</comment>
<dbReference type="InterPro" id="IPR018957">
    <property type="entry name" value="Znf_C3HC4_RING-type"/>
</dbReference>
<comment type="caution">
    <text evidence="18">The sequence shown here is derived from an EMBL/GenBank/DDBJ whole genome shotgun (WGS) entry which is preliminary data.</text>
</comment>
<feature type="domain" description="SH3" evidence="16">
    <location>
        <begin position="112"/>
        <end position="171"/>
    </location>
</feature>
<gene>
    <name evidence="18" type="ORF">V1264_004479</name>
</gene>
<dbReference type="SMART" id="SM00326">
    <property type="entry name" value="SH3"/>
    <property type="match status" value="4"/>
</dbReference>
<dbReference type="PANTHER" id="PTHR14167:SF51">
    <property type="entry name" value="RING-TYPE E3 UBIQUITIN TRANSFERASE"/>
    <property type="match status" value="1"/>
</dbReference>
<dbReference type="CDD" id="cd11783">
    <property type="entry name" value="SH3_SH3RF_3"/>
    <property type="match status" value="1"/>
</dbReference>
<protein>
    <recommendedName>
        <fullName evidence="4">RING-type E3 ubiquitin transferase</fullName>
        <ecNumber evidence="4">2.3.2.27</ecNumber>
    </recommendedName>
</protein>
<dbReference type="InterPro" id="IPR036028">
    <property type="entry name" value="SH3-like_dom_sf"/>
</dbReference>
<dbReference type="FunFam" id="2.30.30.40:FF:000001">
    <property type="entry name" value="Sorbin and SH3 domain-containing protein 1 isoform 2"/>
    <property type="match status" value="1"/>
</dbReference>
<evidence type="ECO:0000256" key="6">
    <source>
        <dbReference type="ARBA" id="ARBA00022679"/>
    </source>
</evidence>
<dbReference type="Pfam" id="PF14604">
    <property type="entry name" value="SH3_9"/>
    <property type="match status" value="2"/>
</dbReference>
<evidence type="ECO:0000256" key="1">
    <source>
        <dbReference type="ARBA" id="ARBA00000900"/>
    </source>
</evidence>
<evidence type="ECO:0000256" key="12">
    <source>
        <dbReference type="ARBA" id="ARBA00022843"/>
    </source>
</evidence>
<feature type="compositionally biased region" description="Low complexity" evidence="15">
    <location>
        <begin position="542"/>
        <end position="568"/>
    </location>
</feature>
<feature type="region of interest" description="Disordered" evidence="15">
    <location>
        <begin position="85"/>
        <end position="113"/>
    </location>
</feature>
<dbReference type="Gene3D" id="2.30.30.40">
    <property type="entry name" value="SH3 Domains"/>
    <property type="match status" value="4"/>
</dbReference>
<keyword evidence="12" id="KW-0832">Ubl conjugation</keyword>
<evidence type="ECO:0000256" key="2">
    <source>
        <dbReference type="ARBA" id="ARBA00004906"/>
    </source>
</evidence>
<evidence type="ECO:0000256" key="10">
    <source>
        <dbReference type="ARBA" id="ARBA00022786"/>
    </source>
</evidence>
<evidence type="ECO:0000256" key="3">
    <source>
        <dbReference type="ARBA" id="ARBA00008649"/>
    </source>
</evidence>
<feature type="compositionally biased region" description="Low complexity" evidence="15">
    <location>
        <begin position="332"/>
        <end position="360"/>
    </location>
</feature>
<evidence type="ECO:0000256" key="9">
    <source>
        <dbReference type="ARBA" id="ARBA00022771"/>
    </source>
</evidence>
<dbReference type="InterPro" id="IPR013083">
    <property type="entry name" value="Znf_RING/FYVE/PHD"/>
</dbReference>
<evidence type="ECO:0000256" key="11">
    <source>
        <dbReference type="ARBA" id="ARBA00022833"/>
    </source>
</evidence>
<dbReference type="CDD" id="cd11787">
    <property type="entry name" value="SH3_SH3RF_2"/>
    <property type="match status" value="1"/>
</dbReference>
<feature type="compositionally biased region" description="Polar residues" evidence="15">
    <location>
        <begin position="508"/>
        <end position="517"/>
    </location>
</feature>
<comment type="pathway">
    <text evidence="2">Protein modification; protein ubiquitination.</text>
</comment>
<dbReference type="CDD" id="cd11785">
    <property type="entry name" value="SH3_SH3RF_C"/>
    <property type="match status" value="1"/>
</dbReference>
<name>A0AAN9G6W1_9CAEN</name>
<keyword evidence="8" id="KW-0677">Repeat</keyword>
<feature type="region of interest" description="Disordered" evidence="15">
    <location>
        <begin position="249"/>
        <end position="406"/>
    </location>
</feature>
<dbReference type="PRINTS" id="PR00499">
    <property type="entry name" value="P67PHOX"/>
</dbReference>
<dbReference type="FunFam" id="3.30.40.10:FF:000077">
    <property type="entry name" value="E3 ubiquitin-protein ligase SH3RF1 isoform X1"/>
    <property type="match status" value="1"/>
</dbReference>
<evidence type="ECO:0000256" key="13">
    <source>
        <dbReference type="PROSITE-ProRule" id="PRU00175"/>
    </source>
</evidence>
<feature type="compositionally biased region" description="Polar residues" evidence="15">
    <location>
        <begin position="372"/>
        <end position="382"/>
    </location>
</feature>
<feature type="compositionally biased region" description="Low complexity" evidence="15">
    <location>
        <begin position="384"/>
        <end position="404"/>
    </location>
</feature>
<dbReference type="InterPro" id="IPR017907">
    <property type="entry name" value="Znf_RING_CS"/>
</dbReference>
<dbReference type="GO" id="GO:0008270">
    <property type="term" value="F:zinc ion binding"/>
    <property type="evidence" value="ECO:0007669"/>
    <property type="project" value="UniProtKB-KW"/>
</dbReference>
<dbReference type="EMBL" id="JBAMIC010000013">
    <property type="protein sequence ID" value="KAK7097516.1"/>
    <property type="molecule type" value="Genomic_DNA"/>
</dbReference>
<proteinExistence type="inferred from homology"/>
<feature type="compositionally biased region" description="Low complexity" evidence="15">
    <location>
        <begin position="255"/>
        <end position="296"/>
    </location>
</feature>
<dbReference type="SUPFAM" id="SSF57850">
    <property type="entry name" value="RING/U-box"/>
    <property type="match status" value="1"/>
</dbReference>
<sequence length="829" mass="89522">MDEQALSELLECSVCLERLDHTSKVLPCQHTFCRRCLEEILSTQQELRCPECRTLVTVRVEDLPPNILLVRLLEGLKTQSYVLSSKPSSYQRKRDTSADSRPPHPARTGWDGPQPCARALYSYDASEKDDLSFKKGSTVTLRRQIDDNWYEGELNGLVGVFPASYVQVLVPLPQIPQCRALYDFQLDDEMEKDCLTFKKDQVINVIRKVDTNWIEGRKGDKIGILPLAFVELNHAAKMLISSKPPSLVFHRSSRSNTATTDSASLTTATTTATPTPSTSSQRSSSPARQSQTARSSPQKRHSFTPKSDSPSPPPQVQRHSLEVGSSNGGGASTTVTTATTTSSASSLSPSSVSPLMTTSMPAVLTCPGRPPTSRSVSATANGASGEAISSKESNSSSASSASGATITPHPSSVYVAMYNYRPQKEDELELRKGDYYTVSEKCQDGWFKGQCLRTGVAGVFPGNYVQVIRQAASFKPQNPNILNIRAKVPSPHNHHSHHHTHHHHAPTRSLSDVGSSSPPIPPHIKTSSSAAPPLLPRVARMSSSSISSSASAAGHSSPQSSHGHGSKSISNTHVPVTITSGRSSRSAESSSSSTQDPNHVHIGVGATGQVSKHTSSSSLSSSSSSKLTPGSSDLHRRTSSPHSGLMSVHHSMSTSSNITPPNVVMGPSESSSAPLAVVAKDKDKREKREKERKGLVKLWPGKSKKSKSTAADGTPAHLTADLVAHTRSGSFPSERNSPGTPRESSQHRKTASLDSTSTSPLPKVRSKSQLRERYRCIVPYPPQTEHELELESGDIVHVHKRREDGWYKGTQERTSKTGLFPGSFVEKCD</sequence>
<feature type="region of interest" description="Disordered" evidence="15">
    <location>
        <begin position="484"/>
        <end position="768"/>
    </location>
</feature>
<organism evidence="18 19">
    <name type="scientific">Littorina saxatilis</name>
    <dbReference type="NCBI Taxonomy" id="31220"/>
    <lineage>
        <taxon>Eukaryota</taxon>
        <taxon>Metazoa</taxon>
        <taxon>Spiralia</taxon>
        <taxon>Lophotrochozoa</taxon>
        <taxon>Mollusca</taxon>
        <taxon>Gastropoda</taxon>
        <taxon>Caenogastropoda</taxon>
        <taxon>Littorinimorpha</taxon>
        <taxon>Littorinoidea</taxon>
        <taxon>Littorinidae</taxon>
        <taxon>Littorina</taxon>
    </lineage>
</organism>
<comment type="similarity">
    <text evidence="3">Belongs to the SH3RF family.</text>
</comment>
<dbReference type="SMART" id="SM00184">
    <property type="entry name" value="RING"/>
    <property type="match status" value="1"/>
</dbReference>
<feature type="compositionally biased region" description="Polar residues" evidence="15">
    <location>
        <begin position="650"/>
        <end position="660"/>
    </location>
</feature>
<dbReference type="SUPFAM" id="SSF50044">
    <property type="entry name" value="SH3-domain"/>
    <property type="match status" value="4"/>
</dbReference>
<evidence type="ECO:0000259" key="16">
    <source>
        <dbReference type="PROSITE" id="PS50002"/>
    </source>
</evidence>
<feature type="domain" description="SH3" evidence="16">
    <location>
        <begin position="769"/>
        <end position="829"/>
    </location>
</feature>
<keyword evidence="7" id="KW-0479">Metal-binding</keyword>
<dbReference type="InterPro" id="IPR035816">
    <property type="entry name" value="SH3RF1/SH3RF3_SH3_4"/>
</dbReference>
<dbReference type="InterPro" id="IPR028502">
    <property type="entry name" value="SH3RF3_RING-HC_Zfn"/>
</dbReference>
<keyword evidence="6" id="KW-0808">Transferase</keyword>
<dbReference type="EC" id="2.3.2.27" evidence="4"/>
<keyword evidence="11" id="KW-0862">Zinc</keyword>